<dbReference type="WBParaSite" id="L893_g14107.t1">
    <property type="protein sequence ID" value="L893_g14107.t1"/>
    <property type="gene ID" value="L893_g14107"/>
</dbReference>
<name>A0A1I7Y9I8_9BILA</name>
<dbReference type="AlphaFoldDB" id="A0A1I7Y9I8"/>
<keyword evidence="1" id="KW-1185">Reference proteome</keyword>
<dbReference type="Proteomes" id="UP000095287">
    <property type="component" value="Unplaced"/>
</dbReference>
<evidence type="ECO:0000313" key="1">
    <source>
        <dbReference type="Proteomes" id="UP000095287"/>
    </source>
</evidence>
<proteinExistence type="predicted"/>
<evidence type="ECO:0000313" key="2">
    <source>
        <dbReference type="WBParaSite" id="L893_g14107.t1"/>
    </source>
</evidence>
<sequence>MLSWSNDKYLLDLTFSQPVDIQDKLIEACISLRDQHSMLDIWNCKNMANLDVRFLKKLVEAFKNVKSIGEFLRLDVCIAMKKEDIEDLRSNLLSHQTETSPASYKVHWFAIEVLDFCFLKFENGIARCEFRLSFN</sequence>
<reference evidence="2" key="1">
    <citation type="submission" date="2016-11" db="UniProtKB">
        <authorList>
            <consortium name="WormBaseParasite"/>
        </authorList>
    </citation>
    <scope>IDENTIFICATION</scope>
</reference>
<accession>A0A1I7Y9I8</accession>
<organism evidence="1 2">
    <name type="scientific">Steinernema glaseri</name>
    <dbReference type="NCBI Taxonomy" id="37863"/>
    <lineage>
        <taxon>Eukaryota</taxon>
        <taxon>Metazoa</taxon>
        <taxon>Ecdysozoa</taxon>
        <taxon>Nematoda</taxon>
        <taxon>Chromadorea</taxon>
        <taxon>Rhabditida</taxon>
        <taxon>Tylenchina</taxon>
        <taxon>Panagrolaimomorpha</taxon>
        <taxon>Strongyloidoidea</taxon>
        <taxon>Steinernematidae</taxon>
        <taxon>Steinernema</taxon>
    </lineage>
</organism>
<protein>
    <submittedName>
        <fullName evidence="2">FTH domain-containing protein</fullName>
    </submittedName>
</protein>